<dbReference type="HOGENOM" id="CLU_2484066_0_0_1"/>
<evidence type="ECO:0000313" key="3">
    <source>
        <dbReference type="Proteomes" id="UP000008370"/>
    </source>
</evidence>
<protein>
    <submittedName>
        <fullName evidence="2">Uncharacterized protein</fullName>
    </submittedName>
</protein>
<feature type="transmembrane region" description="Helical" evidence="1">
    <location>
        <begin position="51"/>
        <end position="71"/>
    </location>
</feature>
<reference evidence="2 3" key="1">
    <citation type="journal article" date="2012" name="BMC Genomics">
        <title>Comparative genomics of the white-rot fungi, Phanerochaete carnosa and P. chrysosporium, to elucidate the genetic basis of the distinct wood types they colonize.</title>
        <authorList>
            <person name="Suzuki H."/>
            <person name="MacDonald J."/>
            <person name="Syed K."/>
            <person name="Salamov A."/>
            <person name="Hori C."/>
            <person name="Aerts A."/>
            <person name="Henrissat B."/>
            <person name="Wiebenga A."/>
            <person name="vanKuyk P.A."/>
            <person name="Barry K."/>
            <person name="Lindquist E."/>
            <person name="LaButti K."/>
            <person name="Lapidus A."/>
            <person name="Lucas S."/>
            <person name="Coutinho P."/>
            <person name="Gong Y."/>
            <person name="Samejima M."/>
            <person name="Mahadevan R."/>
            <person name="Abou-Zaid M."/>
            <person name="de Vries R.P."/>
            <person name="Igarashi K."/>
            <person name="Yadav J.S."/>
            <person name="Grigoriev I.V."/>
            <person name="Master E.R."/>
        </authorList>
    </citation>
    <scope>NUCLEOTIDE SEQUENCE [LARGE SCALE GENOMIC DNA]</scope>
    <source>
        <strain evidence="2 3">HHB-10118-sp</strain>
    </source>
</reference>
<dbReference type="Proteomes" id="UP000008370">
    <property type="component" value="Unassembled WGS sequence"/>
</dbReference>
<dbReference type="AlphaFoldDB" id="K5W3B9"/>
<dbReference type="InParanoid" id="K5W3B9"/>
<keyword evidence="1" id="KW-1133">Transmembrane helix</keyword>
<organism evidence="2 3">
    <name type="scientific">Phanerochaete carnosa (strain HHB-10118-sp)</name>
    <name type="common">White-rot fungus</name>
    <name type="synonym">Peniophora carnosa</name>
    <dbReference type="NCBI Taxonomy" id="650164"/>
    <lineage>
        <taxon>Eukaryota</taxon>
        <taxon>Fungi</taxon>
        <taxon>Dikarya</taxon>
        <taxon>Basidiomycota</taxon>
        <taxon>Agaricomycotina</taxon>
        <taxon>Agaricomycetes</taxon>
        <taxon>Polyporales</taxon>
        <taxon>Phanerochaetaceae</taxon>
        <taxon>Phanerochaete</taxon>
    </lineage>
</organism>
<gene>
    <name evidence="2" type="ORF">PHACADRAFT_260094</name>
</gene>
<evidence type="ECO:0000256" key="1">
    <source>
        <dbReference type="SAM" id="Phobius"/>
    </source>
</evidence>
<name>K5W3B9_PHACS</name>
<accession>K5W3B9</accession>
<dbReference type="EMBL" id="JH930474">
    <property type="protein sequence ID" value="EKM53635.1"/>
    <property type="molecule type" value="Genomic_DNA"/>
</dbReference>
<evidence type="ECO:0000313" key="2">
    <source>
        <dbReference type="EMBL" id="EKM53635.1"/>
    </source>
</evidence>
<keyword evidence="1" id="KW-0472">Membrane</keyword>
<keyword evidence="3" id="KW-1185">Reference proteome</keyword>
<keyword evidence="1" id="KW-0812">Transmembrane</keyword>
<dbReference type="GeneID" id="18917622"/>
<proteinExistence type="predicted"/>
<dbReference type="KEGG" id="pco:PHACADRAFT_260094"/>
<sequence length="87" mass="9587">MQTGIPLRRRGEHFGQRSSGVSIGTPTLVADQVSRGLDAQVLTGVAAYPGLMHAAAYAKIIYLATMYSIIYSRRISSRFMRAVQRSR</sequence>
<dbReference type="RefSeq" id="XP_007398319.1">
    <property type="nucleotide sequence ID" value="XM_007398257.1"/>
</dbReference>